<dbReference type="PANTHER" id="PTHR47901:SF3">
    <property type="entry name" value="CASPASE-1"/>
    <property type="match status" value="1"/>
</dbReference>
<keyword evidence="11" id="KW-0865">Zymogen</keyword>
<dbReference type="CDD" id="cd00032">
    <property type="entry name" value="CASc"/>
    <property type="match status" value="1"/>
</dbReference>
<dbReference type="CDD" id="cd20336">
    <property type="entry name" value="Rcat_RBR"/>
    <property type="match status" value="1"/>
</dbReference>
<dbReference type="GO" id="GO:0072557">
    <property type="term" value="C:IPAF inflammasome complex"/>
    <property type="evidence" value="ECO:0007669"/>
    <property type="project" value="TreeGrafter"/>
</dbReference>
<dbReference type="SUPFAM" id="SSF57850">
    <property type="entry name" value="RING/U-box"/>
    <property type="match status" value="2"/>
</dbReference>
<dbReference type="InterPro" id="IPR029030">
    <property type="entry name" value="Caspase-like_dom_sf"/>
</dbReference>
<dbReference type="EMBL" id="JAVHJS010000004">
    <property type="protein sequence ID" value="KAK2860418.1"/>
    <property type="molecule type" value="Genomic_DNA"/>
</dbReference>
<dbReference type="InterPro" id="IPR001309">
    <property type="entry name" value="Pept_C14_p20"/>
</dbReference>
<evidence type="ECO:0000256" key="3">
    <source>
        <dbReference type="ARBA" id="ARBA00022679"/>
    </source>
</evidence>
<evidence type="ECO:0000259" key="14">
    <source>
        <dbReference type="PROSITE" id="PS50208"/>
    </source>
</evidence>
<evidence type="ECO:0000256" key="6">
    <source>
        <dbReference type="ARBA" id="ARBA00022771"/>
    </source>
</evidence>
<keyword evidence="3" id="KW-0808">Transferase</keyword>
<dbReference type="GO" id="GO:0006508">
    <property type="term" value="P:proteolysis"/>
    <property type="evidence" value="ECO:0007669"/>
    <property type="project" value="UniProtKB-KW"/>
</dbReference>
<keyword evidence="7" id="KW-0833">Ubl conjugation pathway</keyword>
<dbReference type="PROSITE" id="PS01121">
    <property type="entry name" value="CASPASE_HIS"/>
    <property type="match status" value="1"/>
</dbReference>
<dbReference type="InterPro" id="IPR015917">
    <property type="entry name" value="Pept_C14A"/>
</dbReference>
<dbReference type="SMART" id="SM00115">
    <property type="entry name" value="CASc"/>
    <property type="match status" value="1"/>
</dbReference>
<feature type="domain" description="RING-type" evidence="15">
    <location>
        <begin position="413"/>
        <end position="645"/>
    </location>
</feature>
<reference evidence="16" key="1">
    <citation type="submission" date="2023-08" db="EMBL/GenBank/DDBJ databases">
        <title>Pelteobagrus vachellii genome.</title>
        <authorList>
            <person name="Liu H."/>
        </authorList>
    </citation>
    <scope>NUCLEOTIDE SEQUENCE</scope>
    <source>
        <strain evidence="16">PRFRI_2022a</strain>
        <tissue evidence="16">Muscle</tissue>
    </source>
</reference>
<keyword evidence="10" id="KW-0862">Zinc</keyword>
<dbReference type="GO" id="GO:0097169">
    <property type="term" value="C:AIM2 inflammasome complex"/>
    <property type="evidence" value="ECO:0007669"/>
    <property type="project" value="TreeGrafter"/>
</dbReference>
<evidence type="ECO:0000256" key="1">
    <source>
        <dbReference type="ARBA" id="ARBA00010134"/>
    </source>
</evidence>
<keyword evidence="2" id="KW-0645">Protease</keyword>
<evidence type="ECO:0008006" key="18">
    <source>
        <dbReference type="Google" id="ProtNLM"/>
    </source>
</evidence>
<evidence type="ECO:0000259" key="13">
    <source>
        <dbReference type="PROSITE" id="PS50207"/>
    </source>
</evidence>
<gene>
    <name evidence="16" type="ORF">Q7C36_004584</name>
</gene>
<proteinExistence type="inferred from homology"/>
<evidence type="ECO:0000256" key="9">
    <source>
        <dbReference type="ARBA" id="ARBA00022807"/>
    </source>
</evidence>
<keyword evidence="9" id="KW-0788">Thiol protease</keyword>
<evidence type="ECO:0000256" key="7">
    <source>
        <dbReference type="ARBA" id="ARBA00022786"/>
    </source>
</evidence>
<comment type="similarity">
    <text evidence="1 12">Belongs to the peptidase C14A family.</text>
</comment>
<dbReference type="InterPro" id="IPR033139">
    <property type="entry name" value="Caspase_cys_AS"/>
</dbReference>
<evidence type="ECO:0000256" key="12">
    <source>
        <dbReference type="RuleBase" id="RU003971"/>
    </source>
</evidence>
<dbReference type="Proteomes" id="UP001187315">
    <property type="component" value="Unassembled WGS sequence"/>
</dbReference>
<evidence type="ECO:0000256" key="8">
    <source>
        <dbReference type="ARBA" id="ARBA00022801"/>
    </source>
</evidence>
<dbReference type="PROSITE" id="PS50208">
    <property type="entry name" value="CASPASE_P20"/>
    <property type="match status" value="1"/>
</dbReference>
<evidence type="ECO:0000259" key="15">
    <source>
        <dbReference type="PROSITE" id="PS51873"/>
    </source>
</evidence>
<dbReference type="FunFam" id="1.20.120.1750:FF:000040">
    <property type="entry name" value="RBR-type E3 ubiquitin transferase"/>
    <property type="match status" value="1"/>
</dbReference>
<keyword evidence="6" id="KW-0863">Zinc-finger</keyword>
<keyword evidence="8" id="KW-0378">Hydrolase</keyword>
<organism evidence="16 17">
    <name type="scientific">Tachysurus vachellii</name>
    <name type="common">Darkbarbel catfish</name>
    <name type="synonym">Pelteobagrus vachellii</name>
    <dbReference type="NCBI Taxonomy" id="175792"/>
    <lineage>
        <taxon>Eukaryota</taxon>
        <taxon>Metazoa</taxon>
        <taxon>Chordata</taxon>
        <taxon>Craniata</taxon>
        <taxon>Vertebrata</taxon>
        <taxon>Euteleostomi</taxon>
        <taxon>Actinopterygii</taxon>
        <taxon>Neopterygii</taxon>
        <taxon>Teleostei</taxon>
        <taxon>Ostariophysi</taxon>
        <taxon>Siluriformes</taxon>
        <taxon>Bagridae</taxon>
        <taxon>Tachysurus</taxon>
    </lineage>
</organism>
<dbReference type="Pfam" id="PF00656">
    <property type="entry name" value="Peptidase_C14"/>
    <property type="match status" value="1"/>
</dbReference>
<dbReference type="PROSITE" id="PS51873">
    <property type="entry name" value="TRIAD"/>
    <property type="match status" value="1"/>
</dbReference>
<dbReference type="InterPro" id="IPR002398">
    <property type="entry name" value="Pept_C14"/>
</dbReference>
<dbReference type="InterPro" id="IPR016129">
    <property type="entry name" value="Caspase_his_AS"/>
</dbReference>
<evidence type="ECO:0000256" key="2">
    <source>
        <dbReference type="ARBA" id="ARBA00022670"/>
    </source>
</evidence>
<comment type="caution">
    <text evidence="16">The sequence shown here is derived from an EMBL/GenBank/DDBJ whole genome shotgun (WGS) entry which is preliminary data.</text>
</comment>
<dbReference type="GO" id="GO:0050727">
    <property type="term" value="P:regulation of inflammatory response"/>
    <property type="evidence" value="ECO:0007669"/>
    <property type="project" value="TreeGrafter"/>
</dbReference>
<evidence type="ECO:0000256" key="5">
    <source>
        <dbReference type="ARBA" id="ARBA00022737"/>
    </source>
</evidence>
<dbReference type="Gene3D" id="3.40.50.1460">
    <property type="match status" value="1"/>
</dbReference>
<dbReference type="InterPro" id="IPR044066">
    <property type="entry name" value="TRIAD_supradom"/>
</dbReference>
<dbReference type="GO" id="GO:0004197">
    <property type="term" value="F:cysteine-type endopeptidase activity"/>
    <property type="evidence" value="ECO:0007669"/>
    <property type="project" value="InterPro"/>
</dbReference>
<keyword evidence="4" id="KW-0479">Metal-binding</keyword>
<evidence type="ECO:0000256" key="4">
    <source>
        <dbReference type="ARBA" id="ARBA00022723"/>
    </source>
</evidence>
<dbReference type="InterPro" id="IPR011600">
    <property type="entry name" value="Pept_C14_caspase"/>
</dbReference>
<evidence type="ECO:0000313" key="17">
    <source>
        <dbReference type="Proteomes" id="UP001187315"/>
    </source>
</evidence>
<dbReference type="AlphaFoldDB" id="A0AA88T651"/>
<sequence>MSNPKEEDRDLKDAALTTYLQNLRISIGGKSGKSDILPRQRDALLCGHQMPSSYLISWCKFNLQQKKTEFTCPRFDEDKKGICGTKFSYQDLSHTIPLTPSLKEFFEERIGELSAARFCDFKPCPGCNSKVERADKMNLCVHCTICTARLGYSYEFCWNCSRKWEGAAQIAVRCGDSDCNKAKTLKKKDLLKLCQPAFKTQKLQTEEKQIYPTMEKSKDRKRIAMIINNVEFRVSEFNRPGAEKDEESMRTLLEALGYDVIILNDLSAEGMEAAVRDFSLRNEHRYSDSTFLVIMSHGGPDGIYGIDYDKNEDDIFLVDKIFHCLSSAKCPGLRDKPKIILIQACRGDKDGHVWVCDGVRSNQGTKQHREKDFACFRSCTPDTVSMRNTGTGSVFIQNLVKIFNDHCHEDDIVELFRKESLDDDPNTQRIEMPCGHAVTPESLTAYCRSRLDQAKYKFLCPALKNGTNKMCEAEWKYVDVRRIALLNQEEQNHFEETMAELAAAEYSEYNSCPGCSSYVERKDLTNLCVLCTICTADGDKRFEFCWQCLKTWKGRAPRSDKCENSGCVNDKIEKLLKCEEIIIISVQNLKCPSVRACPTCGNLVEHDTTGCKNIICNRCNVQFCFSCLKLTAECRSYFIPCLNGVAPRQASIPTWSR</sequence>
<name>A0AA88T651_TACVA</name>
<dbReference type="GO" id="GO:0008270">
    <property type="term" value="F:zinc ion binding"/>
    <property type="evidence" value="ECO:0007669"/>
    <property type="project" value="UniProtKB-KW"/>
</dbReference>
<dbReference type="PROSITE" id="PS01122">
    <property type="entry name" value="CASPASE_CYS"/>
    <property type="match status" value="1"/>
</dbReference>
<dbReference type="InterPro" id="IPR002138">
    <property type="entry name" value="Pept_C14_p10"/>
</dbReference>
<feature type="domain" description="Caspase family p10" evidence="13">
    <location>
        <begin position="363"/>
        <end position="418"/>
    </location>
</feature>
<evidence type="ECO:0000256" key="10">
    <source>
        <dbReference type="ARBA" id="ARBA00022833"/>
    </source>
</evidence>
<dbReference type="PRINTS" id="PR00376">
    <property type="entry name" value="IL1BCENZYME"/>
</dbReference>
<protein>
    <recommendedName>
        <fullName evidence="18">RBR-type E3 ubiquitin transferase</fullName>
    </recommendedName>
</protein>
<accession>A0AA88T651</accession>
<dbReference type="PANTHER" id="PTHR47901">
    <property type="entry name" value="CASPASE RECRUITMENT DOMAIN-CONTAINING PROTEIN 18"/>
    <property type="match status" value="1"/>
</dbReference>
<evidence type="ECO:0000256" key="11">
    <source>
        <dbReference type="ARBA" id="ARBA00023145"/>
    </source>
</evidence>
<evidence type="ECO:0000313" key="16">
    <source>
        <dbReference type="EMBL" id="KAK2860418.1"/>
    </source>
</evidence>
<feature type="domain" description="Caspase family p20" evidence="14">
    <location>
        <begin position="220"/>
        <end position="349"/>
    </location>
</feature>
<dbReference type="GO" id="GO:0016740">
    <property type="term" value="F:transferase activity"/>
    <property type="evidence" value="ECO:0007669"/>
    <property type="project" value="UniProtKB-KW"/>
</dbReference>
<keyword evidence="17" id="KW-1185">Reference proteome</keyword>
<keyword evidence="5" id="KW-0677">Repeat</keyword>
<dbReference type="SUPFAM" id="SSF52129">
    <property type="entry name" value="Caspase-like"/>
    <property type="match status" value="1"/>
</dbReference>
<dbReference type="GO" id="GO:0072559">
    <property type="term" value="C:NLRP3 inflammasome complex"/>
    <property type="evidence" value="ECO:0007669"/>
    <property type="project" value="TreeGrafter"/>
</dbReference>
<dbReference type="PROSITE" id="PS50207">
    <property type="entry name" value="CASPASE_P10"/>
    <property type="match status" value="1"/>
</dbReference>